<feature type="transmembrane region" description="Helical" evidence="2">
    <location>
        <begin position="183"/>
        <end position="208"/>
    </location>
</feature>
<protein>
    <submittedName>
        <fullName evidence="3">Uncharacterized protein</fullName>
    </submittedName>
</protein>
<name>A0A3Q2Y585_HIPCM</name>
<dbReference type="Ensembl" id="ENSHCOT00000019793.1">
    <property type="protein sequence ID" value="ENSHCOP00000012686.1"/>
    <property type="gene ID" value="ENSHCOG00000015764.1"/>
</dbReference>
<dbReference type="Proteomes" id="UP000264820">
    <property type="component" value="Unplaced"/>
</dbReference>
<dbReference type="OMA" id="WIASDIN"/>
<dbReference type="STRING" id="109280.ENSHCOP00000012686"/>
<reference evidence="3" key="2">
    <citation type="submission" date="2025-09" db="UniProtKB">
        <authorList>
            <consortium name="Ensembl"/>
        </authorList>
    </citation>
    <scope>IDENTIFICATION</scope>
</reference>
<feature type="transmembrane region" description="Helical" evidence="2">
    <location>
        <begin position="155"/>
        <end position="177"/>
    </location>
</feature>
<proteinExistence type="inferred from homology"/>
<evidence type="ECO:0000313" key="3">
    <source>
        <dbReference type="Ensembl" id="ENSHCOP00000012686.1"/>
    </source>
</evidence>
<dbReference type="GeneTree" id="ENSGT00940000163922"/>
<evidence type="ECO:0000256" key="2">
    <source>
        <dbReference type="SAM" id="Phobius"/>
    </source>
</evidence>
<evidence type="ECO:0000313" key="4">
    <source>
        <dbReference type="Proteomes" id="UP000264820"/>
    </source>
</evidence>
<dbReference type="GO" id="GO:0015297">
    <property type="term" value="F:antiporter activity"/>
    <property type="evidence" value="ECO:0007669"/>
    <property type="project" value="InterPro"/>
</dbReference>
<dbReference type="AlphaFoldDB" id="A0A3Q2Y585"/>
<reference evidence="3" key="1">
    <citation type="submission" date="2025-08" db="UniProtKB">
        <authorList>
            <consortium name="Ensembl"/>
        </authorList>
    </citation>
    <scope>IDENTIFICATION</scope>
</reference>
<comment type="similarity">
    <text evidence="1">Belongs to the multi antimicrobial extrusion (MATE) (TC 2.A.66.1) family.</text>
</comment>
<dbReference type="GO" id="GO:0016020">
    <property type="term" value="C:membrane"/>
    <property type="evidence" value="ECO:0007669"/>
    <property type="project" value="InterPro"/>
</dbReference>
<evidence type="ECO:0000256" key="1">
    <source>
        <dbReference type="ARBA" id="ARBA00010199"/>
    </source>
</evidence>
<keyword evidence="4" id="KW-1185">Reference proteome</keyword>
<keyword evidence="2" id="KW-1133">Transmembrane helix</keyword>
<keyword evidence="2" id="KW-0812">Transmembrane</keyword>
<dbReference type="Pfam" id="PF01554">
    <property type="entry name" value="MatE"/>
    <property type="match status" value="1"/>
</dbReference>
<feature type="transmembrane region" description="Helical" evidence="2">
    <location>
        <begin position="264"/>
        <end position="284"/>
    </location>
</feature>
<accession>A0A3Q2Y585</accession>
<dbReference type="InterPro" id="IPR002528">
    <property type="entry name" value="MATE_fam"/>
</dbReference>
<keyword evidence="2" id="KW-0472">Membrane</keyword>
<dbReference type="PANTHER" id="PTHR11206">
    <property type="entry name" value="MULTIDRUG RESISTANCE PROTEIN"/>
    <property type="match status" value="1"/>
</dbReference>
<sequence>MELAIPSTLMTCFEWWIYEFGGFFAGMLGNVELAVQHALISVATEYTFHPKWQVTLGIQAATCARVGNALGCGDTAGAILTCKVALFLSGQAVCCGSILLGATKSVVGLLFTSDPNIINLLSHLMSIYCFQQLFDGIVGVSAGIFMGTGKQKIGAVANFIGHYCIGLSVGIVLMFVYKLNILGFWVGLLISVVLQSAFYIVVIFKLNWKSITDEALKRAQVKTKSIEGFMHGSSQCPNVGSESLPDDKEEAGHLSVSQLILRRGITMVTALGLLAVGTCVHILVPPPEGTPLLHANLTSINATHSPLQTVSTLDW</sequence>
<organism evidence="3 4">
    <name type="scientific">Hippocampus comes</name>
    <name type="common">Tiger tail seahorse</name>
    <dbReference type="NCBI Taxonomy" id="109280"/>
    <lineage>
        <taxon>Eukaryota</taxon>
        <taxon>Metazoa</taxon>
        <taxon>Chordata</taxon>
        <taxon>Craniata</taxon>
        <taxon>Vertebrata</taxon>
        <taxon>Euteleostomi</taxon>
        <taxon>Actinopterygii</taxon>
        <taxon>Neopterygii</taxon>
        <taxon>Teleostei</taxon>
        <taxon>Neoteleostei</taxon>
        <taxon>Acanthomorphata</taxon>
        <taxon>Syngnathiaria</taxon>
        <taxon>Syngnathiformes</taxon>
        <taxon>Syngnathoidei</taxon>
        <taxon>Syngnathidae</taxon>
        <taxon>Hippocampus</taxon>
    </lineage>
</organism>
<dbReference type="GO" id="GO:0042910">
    <property type="term" value="F:xenobiotic transmembrane transporter activity"/>
    <property type="evidence" value="ECO:0007669"/>
    <property type="project" value="InterPro"/>
</dbReference>